<dbReference type="EMBL" id="KQ981208">
    <property type="protein sequence ID" value="KYN44862.1"/>
    <property type="molecule type" value="Genomic_DNA"/>
</dbReference>
<keyword evidence="2" id="KW-1185">Reference proteome</keyword>
<gene>
    <name evidence="1" type="ORF">ALC56_00858</name>
</gene>
<evidence type="ECO:0000313" key="2">
    <source>
        <dbReference type="Proteomes" id="UP000078541"/>
    </source>
</evidence>
<reference evidence="1 2" key="1">
    <citation type="submission" date="2016-03" db="EMBL/GenBank/DDBJ databases">
        <title>Trachymyrmex septentrionalis WGS genome.</title>
        <authorList>
            <person name="Nygaard S."/>
            <person name="Hu H."/>
            <person name="Boomsma J."/>
            <person name="Zhang G."/>
        </authorList>
    </citation>
    <scope>NUCLEOTIDE SEQUENCE [LARGE SCALE GENOMIC DNA]</scope>
    <source>
        <strain evidence="1">Tsep2-gDNA-1</strain>
        <tissue evidence="1">Whole body</tissue>
    </source>
</reference>
<proteinExistence type="predicted"/>
<dbReference type="AlphaFoldDB" id="A0A195FX15"/>
<feature type="non-terminal residue" evidence="1">
    <location>
        <position position="1"/>
    </location>
</feature>
<name>A0A195FX15_9HYME</name>
<sequence>ISKNEETDVIRSTLKTHDNILIESKRHRADVSRQPDRKISGIIVAHVETEADARAVHCRGFYGDCFFGVVCQSGRSARNHSTVDEANAP</sequence>
<evidence type="ECO:0000313" key="1">
    <source>
        <dbReference type="EMBL" id="KYN44862.1"/>
    </source>
</evidence>
<dbReference type="Proteomes" id="UP000078541">
    <property type="component" value="Unassembled WGS sequence"/>
</dbReference>
<protein>
    <submittedName>
        <fullName evidence="1">Uncharacterized protein</fullName>
    </submittedName>
</protein>
<organism evidence="1 2">
    <name type="scientific">Trachymyrmex septentrionalis</name>
    <dbReference type="NCBI Taxonomy" id="34720"/>
    <lineage>
        <taxon>Eukaryota</taxon>
        <taxon>Metazoa</taxon>
        <taxon>Ecdysozoa</taxon>
        <taxon>Arthropoda</taxon>
        <taxon>Hexapoda</taxon>
        <taxon>Insecta</taxon>
        <taxon>Pterygota</taxon>
        <taxon>Neoptera</taxon>
        <taxon>Endopterygota</taxon>
        <taxon>Hymenoptera</taxon>
        <taxon>Apocrita</taxon>
        <taxon>Aculeata</taxon>
        <taxon>Formicoidea</taxon>
        <taxon>Formicidae</taxon>
        <taxon>Myrmicinae</taxon>
        <taxon>Trachymyrmex</taxon>
    </lineage>
</organism>
<accession>A0A195FX15</accession>